<sequence>MTTLRNVIDGASVDAASGATYDVVNPATGQAYATAPASGAEDVDRAMRAAERAFDGGWADTTPKERQEALLRMAQALEDRAEEFVQAECENTGKPIGITRDEELPPSVDELRFFAGAARVLEGRSAGEYLKDHTSWIRREPIGVVAQVTPWNYPLMMAIWKIAPALAAGNTIVLKPSDTTPASTVLLGELANEFLPPGVLNVVCGDRTTGRALVEHPTPQMVAITGSVRAGMEVAGSAAADLKRVHLELGGKAPVVVFDDADVAAAAEAIAVAGYFNAGQDCTAATRVLAAEGVYDDLVAALAEQARSTRTGMPDDPDVLFGALNNPDQLARVAGMVDRLPDHASIDAGGTRPTIAGGGGGYFFDPTVVSGLRQDDEAIQQEIFGPVITVQRFGDEAEALRFANGVQYGLSSSVWTKDHGRAMRMSRKLDFGVVWINTHIPFVSEMPHGGFKHSGYGKDLSMYGLEDYTRIKHVMSFTGEGVS</sequence>
<dbReference type="FunFam" id="3.40.605.10:FF:000001">
    <property type="entry name" value="Aldehyde dehydrogenase 1"/>
    <property type="match status" value="1"/>
</dbReference>
<protein>
    <submittedName>
        <fullName evidence="5">Betaine-aldehyde dehydrogenase</fullName>
        <ecNumber evidence="5">1.2.1.8</ecNumber>
    </submittedName>
</protein>
<dbReference type="Proteomes" id="UP000562045">
    <property type="component" value="Unassembled WGS sequence"/>
</dbReference>
<dbReference type="PROSITE" id="PS00070">
    <property type="entry name" value="ALDEHYDE_DEHYDR_CYS"/>
    <property type="match status" value="1"/>
</dbReference>
<dbReference type="PANTHER" id="PTHR11699">
    <property type="entry name" value="ALDEHYDE DEHYDROGENASE-RELATED"/>
    <property type="match status" value="1"/>
</dbReference>
<dbReference type="InterPro" id="IPR016160">
    <property type="entry name" value="Ald_DH_CS_CYS"/>
</dbReference>
<dbReference type="AlphaFoldDB" id="A0A7Y9ZEU2"/>
<dbReference type="EMBL" id="JACBZM010000001">
    <property type="protein sequence ID" value="NYI42938.1"/>
    <property type="molecule type" value="Genomic_DNA"/>
</dbReference>
<gene>
    <name evidence="5" type="ORF">BJ993_000018</name>
</gene>
<dbReference type="InterPro" id="IPR029510">
    <property type="entry name" value="Ald_DH_CS_GLU"/>
</dbReference>
<dbReference type="InterPro" id="IPR015590">
    <property type="entry name" value="Aldehyde_DH_dom"/>
</dbReference>
<dbReference type="GO" id="GO:0008802">
    <property type="term" value="F:betaine-aldehyde dehydrogenase (NAD+) activity"/>
    <property type="evidence" value="ECO:0007669"/>
    <property type="project" value="UniProtKB-EC"/>
</dbReference>
<dbReference type="InterPro" id="IPR016161">
    <property type="entry name" value="Ald_DH/histidinol_DH"/>
</dbReference>
<dbReference type="NCBIfam" id="NF010000">
    <property type="entry name" value="PRK13473.1"/>
    <property type="match status" value="1"/>
</dbReference>
<accession>A0A7Y9ZEU2</accession>
<dbReference type="EC" id="1.2.1.8" evidence="5"/>
<proteinExistence type="inferred from homology"/>
<evidence type="ECO:0000256" key="3">
    <source>
        <dbReference type="RuleBase" id="RU003345"/>
    </source>
</evidence>
<name>A0A7Y9ZEU2_9ACTN</name>
<evidence type="ECO:0000256" key="2">
    <source>
        <dbReference type="PROSITE-ProRule" id="PRU10007"/>
    </source>
</evidence>
<comment type="similarity">
    <text evidence="3">Belongs to the aldehyde dehydrogenase family.</text>
</comment>
<dbReference type="PROSITE" id="PS00687">
    <property type="entry name" value="ALDEHYDE_DEHYDR_GLU"/>
    <property type="match status" value="1"/>
</dbReference>
<feature type="domain" description="Aldehyde dehydrogenase" evidence="4">
    <location>
        <begin position="15"/>
        <end position="474"/>
    </location>
</feature>
<feature type="active site" evidence="2">
    <location>
        <position position="248"/>
    </location>
</feature>
<evidence type="ECO:0000313" key="6">
    <source>
        <dbReference type="Proteomes" id="UP000562045"/>
    </source>
</evidence>
<dbReference type="SUPFAM" id="SSF53720">
    <property type="entry name" value="ALDH-like"/>
    <property type="match status" value="1"/>
</dbReference>
<evidence type="ECO:0000259" key="4">
    <source>
        <dbReference type="Pfam" id="PF00171"/>
    </source>
</evidence>
<dbReference type="InterPro" id="IPR015657">
    <property type="entry name" value="Aminobutyraldehyde_DH"/>
</dbReference>
<dbReference type="Gene3D" id="3.40.309.10">
    <property type="entry name" value="Aldehyde Dehydrogenase, Chain A, domain 2"/>
    <property type="match status" value="1"/>
</dbReference>
<keyword evidence="1 3" id="KW-0560">Oxidoreductase</keyword>
<dbReference type="RefSeq" id="WP_179647283.1">
    <property type="nucleotide sequence ID" value="NZ_JACBZM010000001.1"/>
</dbReference>
<evidence type="ECO:0000313" key="5">
    <source>
        <dbReference type="EMBL" id="NYI42938.1"/>
    </source>
</evidence>
<comment type="caution">
    <text evidence="5">The sequence shown here is derived from an EMBL/GenBank/DDBJ whole genome shotgun (WGS) entry which is preliminary data.</text>
</comment>
<dbReference type="InterPro" id="IPR016163">
    <property type="entry name" value="Ald_DH_C"/>
</dbReference>
<evidence type="ECO:0000256" key="1">
    <source>
        <dbReference type="ARBA" id="ARBA00023002"/>
    </source>
</evidence>
<dbReference type="Pfam" id="PF00171">
    <property type="entry name" value="Aldedh"/>
    <property type="match status" value="1"/>
</dbReference>
<dbReference type="InterPro" id="IPR016162">
    <property type="entry name" value="Ald_DH_N"/>
</dbReference>
<reference evidence="5 6" key="1">
    <citation type="submission" date="2020-07" db="EMBL/GenBank/DDBJ databases">
        <title>Sequencing the genomes of 1000 actinobacteria strains.</title>
        <authorList>
            <person name="Klenk H.-P."/>
        </authorList>
    </citation>
    <scope>NUCLEOTIDE SEQUENCE [LARGE SCALE GENOMIC DNA]</scope>
    <source>
        <strain evidence="5 6">DSM 15131</strain>
    </source>
</reference>
<dbReference type="Gene3D" id="3.40.605.10">
    <property type="entry name" value="Aldehyde Dehydrogenase, Chain A, domain 1"/>
    <property type="match status" value="1"/>
</dbReference>
<organism evidence="5 6">
    <name type="scientific">Nocardioides aromaticivorans</name>
    <dbReference type="NCBI Taxonomy" id="200618"/>
    <lineage>
        <taxon>Bacteria</taxon>
        <taxon>Bacillati</taxon>
        <taxon>Actinomycetota</taxon>
        <taxon>Actinomycetes</taxon>
        <taxon>Propionibacteriales</taxon>
        <taxon>Nocardioidaceae</taxon>
        <taxon>Nocardioides</taxon>
    </lineage>
</organism>
<dbReference type="CDD" id="cd07092">
    <property type="entry name" value="ALDH_ABALDH-YdcW"/>
    <property type="match status" value="1"/>
</dbReference>